<gene>
    <name evidence="3" type="ORF">NJ75_01349</name>
</gene>
<evidence type="ECO:0000313" key="4">
    <source>
        <dbReference type="Proteomes" id="UP000031338"/>
    </source>
</evidence>
<dbReference type="Pfam" id="PF00797">
    <property type="entry name" value="Acetyltransf_2"/>
    <property type="match status" value="1"/>
</dbReference>
<evidence type="ECO:0000256" key="1">
    <source>
        <dbReference type="ARBA" id="ARBA00006547"/>
    </source>
</evidence>
<dbReference type="Gene3D" id="2.40.128.150">
    <property type="entry name" value="Cysteine proteinases"/>
    <property type="match status" value="1"/>
</dbReference>
<dbReference type="PATRIC" id="fig|48936.3.peg.1350"/>
<dbReference type="Proteomes" id="UP000031338">
    <property type="component" value="Unassembled WGS sequence"/>
</dbReference>
<evidence type="ECO:0000256" key="2">
    <source>
        <dbReference type="RuleBase" id="RU003452"/>
    </source>
</evidence>
<dbReference type="PANTHER" id="PTHR11786:SF0">
    <property type="entry name" value="ARYLAMINE N-ACETYLTRANSFERASE 4-RELATED"/>
    <property type="match status" value="1"/>
</dbReference>
<dbReference type="Gene3D" id="3.30.2140.10">
    <property type="entry name" value="Arylamine N-acetyltransferase"/>
    <property type="match status" value="1"/>
</dbReference>
<comment type="caution">
    <text evidence="3">The sequence shown here is derived from an EMBL/GenBank/DDBJ whole genome shotgun (WGS) entry which is preliminary data.</text>
</comment>
<dbReference type="AlphaFoldDB" id="A0A0B9AFS6"/>
<dbReference type="PANTHER" id="PTHR11786">
    <property type="entry name" value="N-HYDROXYARYLAMINE O-ACETYLTRANSFERASE"/>
    <property type="match status" value="1"/>
</dbReference>
<name>A0A0B9AFS6_9SPHN</name>
<dbReference type="PRINTS" id="PR01543">
    <property type="entry name" value="ANATRNSFRASE"/>
</dbReference>
<comment type="similarity">
    <text evidence="1 2">Belongs to the arylamine N-acetyltransferase family.</text>
</comment>
<reference evidence="3 4" key="1">
    <citation type="submission" date="2014-10" db="EMBL/GenBank/DDBJ databases">
        <title>Draft genome sequence of Novosphingobium subterraneum DSM 12447.</title>
        <authorList>
            <person name="Gan H.M."/>
            <person name="Gan H.Y."/>
            <person name="Savka M.A."/>
        </authorList>
    </citation>
    <scope>NUCLEOTIDE SEQUENCE [LARGE SCALE GENOMIC DNA]</scope>
    <source>
        <strain evidence="3 4">DSM 12447</strain>
    </source>
</reference>
<dbReference type="GO" id="GO:0016407">
    <property type="term" value="F:acetyltransferase activity"/>
    <property type="evidence" value="ECO:0007669"/>
    <property type="project" value="InterPro"/>
</dbReference>
<dbReference type="InterPro" id="IPR038765">
    <property type="entry name" value="Papain-like_cys_pep_sf"/>
</dbReference>
<keyword evidence="3" id="KW-0808">Transferase</keyword>
<evidence type="ECO:0000313" key="3">
    <source>
        <dbReference type="EMBL" id="KHS48160.1"/>
    </source>
</evidence>
<accession>A0A0B9AFS6</accession>
<dbReference type="RefSeq" id="WP_052242135.1">
    <property type="nucleotide sequence ID" value="NZ_JRVC01000005.1"/>
</dbReference>
<dbReference type="InterPro" id="IPR001447">
    <property type="entry name" value="Arylamine_N-AcTrfase"/>
</dbReference>
<dbReference type="SUPFAM" id="SSF54001">
    <property type="entry name" value="Cysteine proteinases"/>
    <property type="match status" value="1"/>
</dbReference>
<dbReference type="EMBL" id="JRVC01000005">
    <property type="protein sequence ID" value="KHS48160.1"/>
    <property type="molecule type" value="Genomic_DNA"/>
</dbReference>
<dbReference type="STRING" id="48936.NJ75_01349"/>
<keyword evidence="4" id="KW-1185">Reference proteome</keyword>
<protein>
    <submittedName>
        <fullName evidence="3">N-acetyltransferase</fullName>
    </submittedName>
</protein>
<sequence length="281" mass="30123">MAIEPLSPAQLAAYLARIGVSAPVAADLPTLDAIVRAHVQAIPFENIDVQLGRSLTIDPAVAFAKLVEARRGGWCYEHNGVLGAALSAIGFDVVRMSAGVMRQARGDECMGSHLCLLVQCDGPKLVDAGFGSWLGAPVPLEPGQWMHDPLPVSLGRTDDAMWRVSVSLGPTAMSYDFVDQPADEDQLSALCHWQAGDPASVFVQNLTVQRRLSGSYLMLRGKVLTVVGAHGEERRELGSARELVSILHDLFLIDVPEAADLWPAIEARHEALFGAQAAPMT</sequence>
<organism evidence="3 4">
    <name type="scientific">Novosphingobium subterraneum</name>
    <dbReference type="NCBI Taxonomy" id="48936"/>
    <lineage>
        <taxon>Bacteria</taxon>
        <taxon>Pseudomonadati</taxon>
        <taxon>Pseudomonadota</taxon>
        <taxon>Alphaproteobacteria</taxon>
        <taxon>Sphingomonadales</taxon>
        <taxon>Sphingomonadaceae</taxon>
        <taxon>Novosphingobium</taxon>
    </lineage>
</organism>
<proteinExistence type="inferred from homology"/>